<organism evidence="2 3">
    <name type="scientific">Fusobacterium nucleatum</name>
    <dbReference type="NCBI Taxonomy" id="851"/>
    <lineage>
        <taxon>Bacteria</taxon>
        <taxon>Fusobacteriati</taxon>
        <taxon>Fusobacteriota</taxon>
        <taxon>Fusobacteriia</taxon>
        <taxon>Fusobacteriales</taxon>
        <taxon>Fusobacteriaceae</taxon>
        <taxon>Fusobacterium</taxon>
    </lineage>
</organism>
<accession>A0A133P1D2</accession>
<protein>
    <recommendedName>
        <fullName evidence="1">DUF234 domain-containing protein</fullName>
    </recommendedName>
</protein>
<dbReference type="Proteomes" id="UP000070401">
    <property type="component" value="Unassembled WGS sequence"/>
</dbReference>
<gene>
    <name evidence="2" type="ORF">HMPREF3221_00937</name>
</gene>
<evidence type="ECO:0000259" key="1">
    <source>
        <dbReference type="Pfam" id="PF03008"/>
    </source>
</evidence>
<dbReference type="STRING" id="1408287.GCA_000493815_00356"/>
<evidence type="ECO:0000313" key="3">
    <source>
        <dbReference type="Proteomes" id="UP000070401"/>
    </source>
</evidence>
<dbReference type="RefSeq" id="WP_249524368.1">
    <property type="nucleotide sequence ID" value="NZ_KQ956680.1"/>
</dbReference>
<dbReference type="SUPFAM" id="SSF52980">
    <property type="entry name" value="Restriction endonuclease-like"/>
    <property type="match status" value="1"/>
</dbReference>
<dbReference type="AlphaFoldDB" id="A0A133P1D2"/>
<dbReference type="InterPro" id="IPR004256">
    <property type="entry name" value="DUF234"/>
</dbReference>
<dbReference type="InterPro" id="IPR011335">
    <property type="entry name" value="Restrct_endonuc-II-like"/>
</dbReference>
<dbReference type="PANTHER" id="PTHR34704">
    <property type="entry name" value="ATPASE"/>
    <property type="match status" value="1"/>
</dbReference>
<comment type="caution">
    <text evidence="2">The sequence shown here is derived from an EMBL/GenBank/DDBJ whole genome shotgun (WGS) entry which is preliminary data.</text>
</comment>
<reference evidence="3" key="1">
    <citation type="submission" date="2016-01" db="EMBL/GenBank/DDBJ databases">
        <authorList>
            <person name="Mitreva M."/>
            <person name="Pepin K.H."/>
            <person name="Mihindukulasuriya K.A."/>
            <person name="Fulton R."/>
            <person name="Fronick C."/>
            <person name="O'Laughlin M."/>
            <person name="Miner T."/>
            <person name="Herter B."/>
            <person name="Rosa B.A."/>
            <person name="Cordes M."/>
            <person name="Tomlinson C."/>
            <person name="Wollam A."/>
            <person name="Palsikar V.B."/>
            <person name="Mardis E.R."/>
            <person name="Wilson R.K."/>
        </authorList>
    </citation>
    <scope>NUCLEOTIDE SEQUENCE [LARGE SCALE GENOMIC DNA]</scope>
    <source>
        <strain evidence="3">MJR7757B</strain>
    </source>
</reference>
<dbReference type="PANTHER" id="PTHR34704:SF1">
    <property type="entry name" value="ATPASE"/>
    <property type="match status" value="1"/>
</dbReference>
<evidence type="ECO:0000313" key="2">
    <source>
        <dbReference type="EMBL" id="KXA22316.1"/>
    </source>
</evidence>
<sequence length="222" mass="26199">MLQEEVNDLSRYFSILNAISIGHTKMSAISSYLQINAGGLSPYISKLIDLDILEKEVPITEDIENTKKVLYKIKDNYLKFWFSYVYPYQSYLEIENLTYIKNKIENEFDLYVSKIYEDLARESIWENITFPLFKVGRWWDKNTEIDIVGLGEDNKIIFGECKYSKKSIGLNILKELKDKSKKVIWNKDKREEYYILFSKSGFSKDLIELTKKESNIILKEMA</sequence>
<feature type="domain" description="DUF234" evidence="1">
    <location>
        <begin position="81"/>
        <end position="165"/>
    </location>
</feature>
<keyword evidence="3" id="KW-1185">Reference proteome</keyword>
<proteinExistence type="predicted"/>
<dbReference type="PATRIC" id="fig|851.8.peg.941"/>
<name>A0A133P1D2_FUSNU</name>
<dbReference type="Pfam" id="PF03008">
    <property type="entry name" value="DUF234"/>
    <property type="match status" value="1"/>
</dbReference>
<dbReference type="EMBL" id="LRPY01000091">
    <property type="protein sequence ID" value="KXA22316.1"/>
    <property type="molecule type" value="Genomic_DNA"/>
</dbReference>